<proteinExistence type="predicted"/>
<name>A0A158DYD0_9BURK</name>
<evidence type="ECO:0000313" key="2">
    <source>
        <dbReference type="Proteomes" id="UP000054624"/>
    </source>
</evidence>
<dbReference type="AlphaFoldDB" id="A0A158DYD0"/>
<accession>A0A158DYD0</accession>
<keyword evidence="2" id="KW-1185">Reference proteome</keyword>
<organism evidence="1 2">
    <name type="scientific">Caballeronia temeraria</name>
    <dbReference type="NCBI Taxonomy" id="1777137"/>
    <lineage>
        <taxon>Bacteria</taxon>
        <taxon>Pseudomonadati</taxon>
        <taxon>Pseudomonadota</taxon>
        <taxon>Betaproteobacteria</taxon>
        <taxon>Burkholderiales</taxon>
        <taxon>Burkholderiaceae</taxon>
        <taxon>Caballeronia</taxon>
    </lineage>
</organism>
<reference evidence="2" key="1">
    <citation type="submission" date="2016-01" db="EMBL/GenBank/DDBJ databases">
        <authorList>
            <person name="Peeters Charlotte."/>
        </authorList>
    </citation>
    <scope>NUCLEOTIDE SEQUENCE [LARGE SCALE GENOMIC DNA]</scope>
</reference>
<gene>
    <name evidence="1" type="ORF">AWB76_07743</name>
</gene>
<dbReference type="EMBL" id="FCOI02000069">
    <property type="protein sequence ID" value="SAK99564.1"/>
    <property type="molecule type" value="Genomic_DNA"/>
</dbReference>
<evidence type="ECO:0000313" key="1">
    <source>
        <dbReference type="EMBL" id="SAK99564.1"/>
    </source>
</evidence>
<sequence length="320" mass="35123">MSSTKGSIFILTGPSLCGRTAYLHRLRRLLGKPFEVHGTGPAPAFMHVIPAIYLNYPECGTLTGLLGDLRHALVAAVGSAGTPSGVFPELAGLNAVNAAISLCILLNVGVFIVDGASFESLKGEPREVLAFLLKLQQASAIPVIFSATCAYAHVLGLVGSKSSNAFAGKPVYFDPLPEPTAATIDEIVRLSGPWCDANSFLWSSGVFSAEKHQMPKELPLWTTGLALGRLGWLAQGYDELQMEIAKRPEMLKDGAINRESVTRIFLRRLRNQRGAREAVTSYMSQQSLESDQDFFDYMDHLPQWFLEKKKNKELLYRVRH</sequence>
<protein>
    <submittedName>
        <fullName evidence="1">Uncharacterized protein</fullName>
    </submittedName>
</protein>
<dbReference type="STRING" id="1777137.AWB76_07743"/>
<dbReference type="Proteomes" id="UP000054624">
    <property type="component" value="Unassembled WGS sequence"/>
</dbReference>